<sequence>TYGIIKCASPPNSSIASGINPKNAAARRIPVANEIRIGMSIF</sequence>
<dbReference type="EMBL" id="BARV01037182">
    <property type="protein sequence ID" value="GAI48339.1"/>
    <property type="molecule type" value="Genomic_DNA"/>
</dbReference>
<dbReference type="AlphaFoldDB" id="X1QYG8"/>
<evidence type="ECO:0000313" key="1">
    <source>
        <dbReference type="EMBL" id="GAI48339.1"/>
    </source>
</evidence>
<organism evidence="1">
    <name type="scientific">marine sediment metagenome</name>
    <dbReference type="NCBI Taxonomy" id="412755"/>
    <lineage>
        <taxon>unclassified sequences</taxon>
        <taxon>metagenomes</taxon>
        <taxon>ecological metagenomes</taxon>
    </lineage>
</organism>
<accession>X1QYG8</accession>
<gene>
    <name evidence="1" type="ORF">S06H3_57591</name>
</gene>
<proteinExistence type="predicted"/>
<comment type="caution">
    <text evidence="1">The sequence shown here is derived from an EMBL/GenBank/DDBJ whole genome shotgun (WGS) entry which is preliminary data.</text>
</comment>
<name>X1QYG8_9ZZZZ</name>
<protein>
    <submittedName>
        <fullName evidence="1">Uncharacterized protein</fullName>
    </submittedName>
</protein>
<reference evidence="1" key="1">
    <citation type="journal article" date="2014" name="Front. Microbiol.">
        <title>High frequency of phylogenetically diverse reductive dehalogenase-homologous genes in deep subseafloor sedimentary metagenomes.</title>
        <authorList>
            <person name="Kawai M."/>
            <person name="Futagami T."/>
            <person name="Toyoda A."/>
            <person name="Takaki Y."/>
            <person name="Nishi S."/>
            <person name="Hori S."/>
            <person name="Arai W."/>
            <person name="Tsubouchi T."/>
            <person name="Morono Y."/>
            <person name="Uchiyama I."/>
            <person name="Ito T."/>
            <person name="Fujiyama A."/>
            <person name="Inagaki F."/>
            <person name="Takami H."/>
        </authorList>
    </citation>
    <scope>NUCLEOTIDE SEQUENCE</scope>
    <source>
        <strain evidence="1">Expedition CK06-06</strain>
    </source>
</reference>
<feature type="non-terminal residue" evidence="1">
    <location>
        <position position="1"/>
    </location>
</feature>